<reference evidence="1" key="1">
    <citation type="journal article" date="2014" name="Int. J. Syst. Evol. Microbiol.">
        <title>Complete genome sequence of Corynebacterium casei LMG S-19264T (=DSM 44701T), isolated from a smear-ripened cheese.</title>
        <authorList>
            <consortium name="US DOE Joint Genome Institute (JGI-PGF)"/>
            <person name="Walter F."/>
            <person name="Albersmeier A."/>
            <person name="Kalinowski J."/>
            <person name="Ruckert C."/>
        </authorList>
    </citation>
    <scope>NUCLEOTIDE SEQUENCE</scope>
    <source>
        <strain evidence="1">JCM 14719</strain>
    </source>
</reference>
<dbReference type="PANTHER" id="PTHR40053">
    <property type="entry name" value="SPORULATION-CONTROL PROTEIN SPO0M"/>
    <property type="match status" value="1"/>
</dbReference>
<dbReference type="Proteomes" id="UP000637720">
    <property type="component" value="Unassembled WGS sequence"/>
</dbReference>
<reference evidence="1" key="2">
    <citation type="submission" date="2020-09" db="EMBL/GenBank/DDBJ databases">
        <authorList>
            <person name="Sun Q."/>
            <person name="Ohkuma M."/>
        </authorList>
    </citation>
    <scope>NUCLEOTIDE SEQUENCE</scope>
    <source>
        <strain evidence="1">JCM 14719</strain>
    </source>
</reference>
<organism evidence="1 2">
    <name type="scientific">Calditerricola satsumensis</name>
    <dbReference type="NCBI Taxonomy" id="373054"/>
    <lineage>
        <taxon>Bacteria</taxon>
        <taxon>Bacillati</taxon>
        <taxon>Bacillota</taxon>
        <taxon>Bacilli</taxon>
        <taxon>Bacillales</taxon>
        <taxon>Bacillaceae</taxon>
        <taxon>Calditerricola</taxon>
    </lineage>
</organism>
<dbReference type="PANTHER" id="PTHR40053:SF1">
    <property type="entry name" value="SPORULATION-CONTROL PROTEIN SPO0M"/>
    <property type="match status" value="1"/>
</dbReference>
<proteinExistence type="predicted"/>
<dbReference type="Gene3D" id="2.60.40.640">
    <property type="match status" value="1"/>
</dbReference>
<comment type="caution">
    <text evidence="1">The sequence shown here is derived from an EMBL/GenBank/DDBJ whole genome shotgun (WGS) entry which is preliminary data.</text>
</comment>
<dbReference type="EMBL" id="BMOF01000024">
    <property type="protein sequence ID" value="GGK00925.1"/>
    <property type="molecule type" value="Genomic_DNA"/>
</dbReference>
<dbReference type="InterPro" id="IPR014752">
    <property type="entry name" value="Arrestin-like_C"/>
</dbReference>
<evidence type="ECO:0000313" key="1">
    <source>
        <dbReference type="EMBL" id="GGK00925.1"/>
    </source>
</evidence>
<protein>
    <recommendedName>
        <fullName evidence="3">Sporulation protein</fullName>
    </recommendedName>
</protein>
<sequence>MFKKFLSKIGIGAATIDLVLETDTVRMGETVRGELVVTGGEVEQAIEGIQVDLVVTSQYEVDDAVRHVRETVARQTISDAFVLHPGETKTYPFAFAIPTGIPVSSVTTRYVFATNLEIDAALDAKDRDPVTVLPTGLLQNFLEGFALLGFVPRREAYTGRYQIFDFSPTAWLRGQLDELVFQFDPRKTQTAVEGYFEIDKKNKGLLGLIADELDLDEKKGRFRFTATELASRDKAAETIRAFLERHLRDLV</sequence>
<dbReference type="RefSeq" id="WP_188817297.1">
    <property type="nucleotide sequence ID" value="NZ_BMOF01000024.1"/>
</dbReference>
<evidence type="ECO:0000313" key="2">
    <source>
        <dbReference type="Proteomes" id="UP000637720"/>
    </source>
</evidence>
<evidence type="ECO:0008006" key="3">
    <source>
        <dbReference type="Google" id="ProtNLM"/>
    </source>
</evidence>
<gene>
    <name evidence="1" type="ORF">GCM10007043_13740</name>
</gene>
<dbReference type="InterPro" id="IPR009776">
    <property type="entry name" value="Spore_0_M"/>
</dbReference>
<dbReference type="AlphaFoldDB" id="A0A8J3FB99"/>
<keyword evidence="2" id="KW-1185">Reference proteome</keyword>
<name>A0A8J3FB99_9BACI</name>
<dbReference type="Pfam" id="PF07070">
    <property type="entry name" value="Spo0M"/>
    <property type="match status" value="1"/>
</dbReference>
<accession>A0A8J3FB99</accession>